<sequence length="74" mass="7580">MVTGLSLPTLLSLQLAVAAIVTSSEPITPANKPGEVTATDGERSYTLVAAMVVPEMARAFFSITPATALSTGLM</sequence>
<evidence type="ECO:0000313" key="1">
    <source>
        <dbReference type="EMBL" id="MPM10437.1"/>
    </source>
</evidence>
<reference evidence="1" key="1">
    <citation type="submission" date="2019-08" db="EMBL/GenBank/DDBJ databases">
        <authorList>
            <person name="Kucharzyk K."/>
            <person name="Murdoch R.W."/>
            <person name="Higgins S."/>
            <person name="Loffler F."/>
        </authorList>
    </citation>
    <scope>NUCLEOTIDE SEQUENCE</scope>
</reference>
<name>A0A644X396_9ZZZZ</name>
<gene>
    <name evidence="1" type="ORF">SDC9_56769</name>
</gene>
<dbReference type="AlphaFoldDB" id="A0A644X396"/>
<dbReference type="EMBL" id="VSSQ01001692">
    <property type="protein sequence ID" value="MPM10437.1"/>
    <property type="molecule type" value="Genomic_DNA"/>
</dbReference>
<protein>
    <submittedName>
        <fullName evidence="1">Uncharacterized protein</fullName>
    </submittedName>
</protein>
<accession>A0A644X396</accession>
<comment type="caution">
    <text evidence="1">The sequence shown here is derived from an EMBL/GenBank/DDBJ whole genome shotgun (WGS) entry which is preliminary data.</text>
</comment>
<proteinExistence type="predicted"/>
<organism evidence="1">
    <name type="scientific">bioreactor metagenome</name>
    <dbReference type="NCBI Taxonomy" id="1076179"/>
    <lineage>
        <taxon>unclassified sequences</taxon>
        <taxon>metagenomes</taxon>
        <taxon>ecological metagenomes</taxon>
    </lineage>
</organism>